<accession>D0WFV4</accession>
<dbReference type="GO" id="GO:0043908">
    <property type="term" value="F:Ser(Gly)-tRNA(Ala) hydrolase activity"/>
    <property type="evidence" value="ECO:0007669"/>
    <property type="project" value="UniProtKB-UniRule"/>
</dbReference>
<comment type="caution">
    <text evidence="3">The sequence shown here is derived from an EMBL/GenBank/DDBJ whole genome shotgun (WGS) entry which is preliminary data.</text>
</comment>
<dbReference type="STRING" id="649764.HMPREF0762_00704"/>
<dbReference type="InterPro" id="IPR003732">
    <property type="entry name" value="Daa-tRNA_deacyls_DTD"/>
</dbReference>
<dbReference type="EC" id="3.1.1.-" evidence="2"/>
<comment type="domain">
    <text evidence="2">A Gly-cisPro motif from one monomer fits into the active site of the other monomer to allow specific chiral rejection of L-amino acids.</text>
</comment>
<keyword evidence="2 3" id="KW-0378">Hydrolase</keyword>
<keyword evidence="4" id="KW-1185">Reference proteome</keyword>
<dbReference type="HOGENOM" id="CLU_076901_1_0_11"/>
<dbReference type="AlphaFoldDB" id="D0WFV4"/>
<evidence type="ECO:0000256" key="2">
    <source>
        <dbReference type="HAMAP-Rule" id="MF_00518"/>
    </source>
</evidence>
<dbReference type="GO" id="GO:0106026">
    <property type="term" value="F:Gly-tRNA(Ala) deacylase activity"/>
    <property type="evidence" value="ECO:0007669"/>
    <property type="project" value="UniProtKB-UniRule"/>
</dbReference>
<comment type="subunit">
    <text evidence="2">Homodimer.</text>
</comment>
<comment type="catalytic activity">
    <reaction evidence="2">
        <text>a D-aminoacyl-tRNA + H2O = a tRNA + a D-alpha-amino acid + H(+)</text>
        <dbReference type="Rhea" id="RHEA:13953"/>
        <dbReference type="Rhea" id="RHEA-COMP:10123"/>
        <dbReference type="Rhea" id="RHEA-COMP:10124"/>
        <dbReference type="ChEBI" id="CHEBI:15377"/>
        <dbReference type="ChEBI" id="CHEBI:15378"/>
        <dbReference type="ChEBI" id="CHEBI:59871"/>
        <dbReference type="ChEBI" id="CHEBI:78442"/>
        <dbReference type="ChEBI" id="CHEBI:79333"/>
        <dbReference type="EC" id="3.1.1.96"/>
    </reaction>
</comment>
<dbReference type="GO" id="GO:0005737">
    <property type="term" value="C:cytoplasm"/>
    <property type="evidence" value="ECO:0007669"/>
    <property type="project" value="UniProtKB-SubCell"/>
</dbReference>
<dbReference type="EC" id="3.1.1.96" evidence="2"/>
<dbReference type="eggNOG" id="COG1490">
    <property type="taxonomic scope" value="Bacteria"/>
</dbReference>
<dbReference type="EMBL" id="ACUX02000006">
    <property type="protein sequence ID" value="EEZ61367.1"/>
    <property type="molecule type" value="Genomic_DNA"/>
</dbReference>
<organism evidence="3 4">
    <name type="scientific">Slackia exigua (strain ATCC 700122 / DSM 15923 / CIP 105133 / JCM 11022 / KCTC 5966 / S-7)</name>
    <dbReference type="NCBI Taxonomy" id="649764"/>
    <lineage>
        <taxon>Bacteria</taxon>
        <taxon>Bacillati</taxon>
        <taxon>Actinomycetota</taxon>
        <taxon>Coriobacteriia</taxon>
        <taxon>Eggerthellales</taxon>
        <taxon>Eggerthellaceae</taxon>
        <taxon>Slackia</taxon>
    </lineage>
</organism>
<keyword evidence="2" id="KW-0694">RNA-binding</keyword>
<comment type="subcellular location">
    <subcellularLocation>
        <location evidence="2">Cytoplasm</location>
    </subcellularLocation>
</comment>
<dbReference type="GO" id="GO:0051500">
    <property type="term" value="F:D-tyrosyl-tRNA(Tyr) deacylase activity"/>
    <property type="evidence" value="ECO:0007669"/>
    <property type="project" value="TreeGrafter"/>
</dbReference>
<dbReference type="Proteomes" id="UP000006001">
    <property type="component" value="Unassembled WGS sequence"/>
</dbReference>
<gene>
    <name evidence="2 3" type="primary">dtd</name>
    <name evidence="3" type="ORF">HMPREF0762_00704</name>
</gene>
<dbReference type="FunFam" id="3.50.80.10:FF:000001">
    <property type="entry name" value="D-aminoacyl-tRNA deacylase"/>
    <property type="match status" value="1"/>
</dbReference>
<dbReference type="PANTHER" id="PTHR10472">
    <property type="entry name" value="D-TYROSYL-TRNA TYR DEACYLASE"/>
    <property type="match status" value="1"/>
</dbReference>
<reference evidence="3" key="1">
    <citation type="submission" date="2009-10" db="EMBL/GenBank/DDBJ databases">
        <authorList>
            <person name="Weinstock G."/>
            <person name="Sodergren E."/>
            <person name="Clifton S."/>
            <person name="Fulton L."/>
            <person name="Fulton B."/>
            <person name="Courtney L."/>
            <person name="Fronick C."/>
            <person name="Harrison M."/>
            <person name="Strong C."/>
            <person name="Farmer C."/>
            <person name="Delahaunty K."/>
            <person name="Markovic C."/>
            <person name="Hall O."/>
            <person name="Minx P."/>
            <person name="Tomlinson C."/>
            <person name="Mitreva M."/>
            <person name="Nelson J."/>
            <person name="Hou S."/>
            <person name="Wollam A."/>
            <person name="Pepin K.H."/>
            <person name="Johnson M."/>
            <person name="Bhonagiri V."/>
            <person name="Nash W.E."/>
            <person name="Warren W."/>
            <person name="Chinwalla A."/>
            <person name="Mardis E.R."/>
            <person name="Wilson R.K."/>
        </authorList>
    </citation>
    <scope>NUCLEOTIDE SEQUENCE [LARGE SCALE GENOMIC DNA]</scope>
    <source>
        <strain evidence="3">ATCC 700122</strain>
    </source>
</reference>
<dbReference type="HAMAP" id="MF_00518">
    <property type="entry name" value="Deacylase_Dtd"/>
    <property type="match status" value="1"/>
</dbReference>
<dbReference type="InterPro" id="IPR023509">
    <property type="entry name" value="DTD-like_sf"/>
</dbReference>
<dbReference type="NCBIfam" id="TIGR00256">
    <property type="entry name" value="D-aminoacyl-tRNA deacylase"/>
    <property type="match status" value="1"/>
</dbReference>
<name>D0WFV4_SLAES</name>
<keyword evidence="2" id="KW-0963">Cytoplasm</keyword>
<dbReference type="GO" id="GO:0019478">
    <property type="term" value="P:D-amino acid catabolic process"/>
    <property type="evidence" value="ECO:0007669"/>
    <property type="project" value="UniProtKB-UniRule"/>
</dbReference>
<dbReference type="SUPFAM" id="SSF69500">
    <property type="entry name" value="DTD-like"/>
    <property type="match status" value="1"/>
</dbReference>
<dbReference type="PANTHER" id="PTHR10472:SF5">
    <property type="entry name" value="D-AMINOACYL-TRNA DEACYLASE 1"/>
    <property type="match status" value="1"/>
</dbReference>
<comment type="similarity">
    <text evidence="1 2">Belongs to the DTD family.</text>
</comment>
<evidence type="ECO:0000313" key="3">
    <source>
        <dbReference type="EMBL" id="EEZ61367.1"/>
    </source>
</evidence>
<dbReference type="Gene3D" id="3.50.80.10">
    <property type="entry name" value="D-tyrosyl-tRNA(Tyr) deacylase"/>
    <property type="match status" value="1"/>
</dbReference>
<evidence type="ECO:0000313" key="4">
    <source>
        <dbReference type="Proteomes" id="UP000006001"/>
    </source>
</evidence>
<dbReference type="Pfam" id="PF02580">
    <property type="entry name" value="Tyr_Deacylase"/>
    <property type="match status" value="1"/>
</dbReference>
<comment type="catalytic activity">
    <reaction evidence="2">
        <text>glycyl-tRNA(Ala) + H2O = tRNA(Ala) + glycine + H(+)</text>
        <dbReference type="Rhea" id="RHEA:53744"/>
        <dbReference type="Rhea" id="RHEA-COMP:9657"/>
        <dbReference type="Rhea" id="RHEA-COMP:13640"/>
        <dbReference type="ChEBI" id="CHEBI:15377"/>
        <dbReference type="ChEBI" id="CHEBI:15378"/>
        <dbReference type="ChEBI" id="CHEBI:57305"/>
        <dbReference type="ChEBI" id="CHEBI:78442"/>
        <dbReference type="ChEBI" id="CHEBI:78522"/>
    </reaction>
</comment>
<sequence>MLAGKEEHMRALIQRVSHARITIDRDVERSIGRGYVILLGIGHEDDAACVGVLWNKIARLRIFDDGNGKANLSLADIGGDVLIVSQFTLYANCRRGARPSFSNAARPDAAIPLYETFVAAARADVDHVETGEFGADMQVELENDGPFTIWLDTDDLAIGRR</sequence>
<dbReference type="CDD" id="cd00563">
    <property type="entry name" value="Dtyr_deacylase"/>
    <property type="match status" value="1"/>
</dbReference>
<keyword evidence="2" id="KW-0820">tRNA-binding</keyword>
<proteinExistence type="inferred from homology"/>
<dbReference type="GO" id="GO:0000049">
    <property type="term" value="F:tRNA binding"/>
    <property type="evidence" value="ECO:0007669"/>
    <property type="project" value="UniProtKB-UniRule"/>
</dbReference>
<comment type="function">
    <text evidence="2">An aminoacyl-tRNA editing enzyme that deacylates mischarged D-aminoacyl-tRNAs. Also deacylates mischarged glycyl-tRNA(Ala), protecting cells against glycine mischarging by AlaRS. Acts via tRNA-based rather than protein-based catalysis; rejects L-amino acids rather than detecting D-amino acids in the active site. By recycling D-aminoacyl-tRNA to D-amino acids and free tRNA molecules, this enzyme counteracts the toxicity associated with the formation of D-aminoacyl-tRNA entities in vivo and helps enforce protein L-homochirality.</text>
</comment>
<feature type="short sequence motif" description="Gly-cisPro motif, important for rejection of L-amino acids" evidence="2">
    <location>
        <begin position="145"/>
        <end position="146"/>
    </location>
</feature>
<evidence type="ECO:0000256" key="1">
    <source>
        <dbReference type="ARBA" id="ARBA00009673"/>
    </source>
</evidence>
<protein>
    <recommendedName>
        <fullName evidence="2">D-aminoacyl-tRNA deacylase</fullName>
        <shortName evidence="2">DTD</shortName>
        <ecNumber evidence="2">3.1.1.96</ecNumber>
    </recommendedName>
    <alternativeName>
        <fullName evidence="2">Gly-tRNA(Ala) deacylase</fullName>
        <ecNumber evidence="2">3.1.1.-</ecNumber>
    </alternativeName>
</protein>